<gene>
    <name evidence="1" type="ORF">D3218_01675</name>
</gene>
<dbReference type="Proteomes" id="UP000265750">
    <property type="component" value="Unassembled WGS sequence"/>
</dbReference>
<name>A0A3A1WR09_9HYPH</name>
<organism evidence="1 2">
    <name type="scientific">Aureimonas flava</name>
    <dbReference type="NCBI Taxonomy" id="2320271"/>
    <lineage>
        <taxon>Bacteria</taxon>
        <taxon>Pseudomonadati</taxon>
        <taxon>Pseudomonadota</taxon>
        <taxon>Alphaproteobacteria</taxon>
        <taxon>Hyphomicrobiales</taxon>
        <taxon>Aurantimonadaceae</taxon>
        <taxon>Aureimonas</taxon>
    </lineage>
</organism>
<evidence type="ECO:0000313" key="1">
    <source>
        <dbReference type="EMBL" id="RIY03494.1"/>
    </source>
</evidence>
<accession>A0A3A1WR09</accession>
<keyword evidence="2" id="KW-1185">Reference proteome</keyword>
<sequence length="70" mass="7282">MNPAPDHSDAIAAAAFARYAEASTRFQQTHRPADAAAARRAYRGFVEAFLTPAEQAGLAAAGVPGLGRRA</sequence>
<dbReference type="AlphaFoldDB" id="A0A3A1WR09"/>
<reference evidence="2" key="1">
    <citation type="submission" date="2018-09" db="EMBL/GenBank/DDBJ databases">
        <authorList>
            <person name="Tuo L."/>
        </authorList>
    </citation>
    <scope>NUCLEOTIDE SEQUENCE [LARGE SCALE GENOMIC DNA]</scope>
    <source>
        <strain evidence="2">M2BS4Y-1</strain>
    </source>
</reference>
<proteinExistence type="predicted"/>
<comment type="caution">
    <text evidence="1">The sequence shown here is derived from an EMBL/GenBank/DDBJ whole genome shotgun (WGS) entry which is preliminary data.</text>
</comment>
<dbReference type="EMBL" id="QYRN01000001">
    <property type="protein sequence ID" value="RIY03494.1"/>
    <property type="molecule type" value="Genomic_DNA"/>
</dbReference>
<dbReference type="RefSeq" id="WP_119538152.1">
    <property type="nucleotide sequence ID" value="NZ_QYRN01000001.1"/>
</dbReference>
<evidence type="ECO:0000313" key="2">
    <source>
        <dbReference type="Proteomes" id="UP000265750"/>
    </source>
</evidence>
<protein>
    <submittedName>
        <fullName evidence="1">Uncharacterized protein</fullName>
    </submittedName>
</protein>